<evidence type="ECO:0000256" key="9">
    <source>
        <dbReference type="ARBA" id="ARBA00023136"/>
    </source>
</evidence>
<keyword evidence="5 12" id="KW-0808">Transferase</keyword>
<evidence type="ECO:0000256" key="3">
    <source>
        <dbReference type="ARBA" id="ARBA00012438"/>
    </source>
</evidence>
<dbReference type="RefSeq" id="WP_215231697.1">
    <property type="nucleotide sequence ID" value="NZ_CAJRAU010000001.1"/>
</dbReference>
<dbReference type="EMBL" id="CAJRAU010000001">
    <property type="protein sequence ID" value="CAG5067530.1"/>
    <property type="molecule type" value="Genomic_DNA"/>
</dbReference>
<evidence type="ECO:0000256" key="1">
    <source>
        <dbReference type="ARBA" id="ARBA00000085"/>
    </source>
</evidence>
<dbReference type="InterPro" id="IPR004358">
    <property type="entry name" value="Sig_transdc_His_kin-like_C"/>
</dbReference>
<keyword evidence="7 12" id="KW-0418">Kinase</keyword>
<feature type="domain" description="Histidine kinase" evidence="11">
    <location>
        <begin position="238"/>
        <end position="450"/>
    </location>
</feature>
<evidence type="ECO:0000256" key="6">
    <source>
        <dbReference type="ARBA" id="ARBA00022692"/>
    </source>
</evidence>
<dbReference type="SUPFAM" id="SSF47384">
    <property type="entry name" value="Homodimeric domain of signal transducing histidine kinase"/>
    <property type="match status" value="1"/>
</dbReference>
<keyword evidence="13" id="KW-1185">Reference proteome</keyword>
<dbReference type="Gene3D" id="3.30.565.10">
    <property type="entry name" value="Histidine kinase-like ATPase, C-terminal domain"/>
    <property type="match status" value="1"/>
</dbReference>
<keyword evidence="6 10" id="KW-0812">Transmembrane</keyword>
<evidence type="ECO:0000256" key="10">
    <source>
        <dbReference type="SAM" id="Phobius"/>
    </source>
</evidence>
<dbReference type="Proteomes" id="UP000679725">
    <property type="component" value="Unassembled WGS sequence"/>
</dbReference>
<dbReference type="InterPro" id="IPR003594">
    <property type="entry name" value="HATPase_dom"/>
</dbReference>
<dbReference type="SMART" id="SM00387">
    <property type="entry name" value="HATPase_c"/>
    <property type="match status" value="1"/>
</dbReference>
<accession>A0ABM8UJV4</accession>
<evidence type="ECO:0000256" key="5">
    <source>
        <dbReference type="ARBA" id="ARBA00022679"/>
    </source>
</evidence>
<dbReference type="EC" id="2.7.13.3" evidence="3"/>
<dbReference type="Gene3D" id="1.10.287.130">
    <property type="match status" value="1"/>
</dbReference>
<sequence length="450" mass="51409">MKVQHKLTLVSSLVFSLVFTVSSALIYFNFTKSAENIFFEELARKASLTAMFYLEEDEMSSKEYKRIEKRFLTATANQEIRLYDKAGNIHFGEADADSNITIKILKTIRDRESYSFKIDSLYYYAIYYRDNQGSFSVIIKANNPTLNAQENEFLKILLTALLVGIIVIVALSYTLSRIAYQPIRNIIEQVKALDVTRDRKQLTYPQTRDELEDLFKEFNAMLDKSYQNIQIQKNFISHASHELKTPLAAIVGDLEVLLNKERSVAEYKSVSRDVLHDAERLEKILKNLLILADLEKQTPEMRSGQRIDEILWEVLDQLQSEYPDTQTNLALMLPEGRTDVLTFTCNPTQLYIALYNLIENAAKFSDRKPIDITLELAGERLQMIIADKGIGISQNDLAHIFEPFYRGGNVSRTRGNGLGMTISSKILENHGIDLQIRSTVGAGITVRILF</sequence>
<protein>
    <recommendedName>
        <fullName evidence="3">histidine kinase</fullName>
        <ecNumber evidence="3">2.7.13.3</ecNumber>
    </recommendedName>
</protein>
<dbReference type="InterPro" id="IPR005467">
    <property type="entry name" value="His_kinase_dom"/>
</dbReference>
<dbReference type="SMART" id="SM00388">
    <property type="entry name" value="HisKA"/>
    <property type="match status" value="1"/>
</dbReference>
<dbReference type="PANTHER" id="PTHR45436:SF5">
    <property type="entry name" value="SENSOR HISTIDINE KINASE TRCS"/>
    <property type="match status" value="1"/>
</dbReference>
<evidence type="ECO:0000313" key="13">
    <source>
        <dbReference type="Proteomes" id="UP000679725"/>
    </source>
</evidence>
<evidence type="ECO:0000256" key="4">
    <source>
        <dbReference type="ARBA" id="ARBA00022553"/>
    </source>
</evidence>
<proteinExistence type="predicted"/>
<dbReference type="GO" id="GO:0004673">
    <property type="term" value="F:protein histidine kinase activity"/>
    <property type="evidence" value="ECO:0007669"/>
    <property type="project" value="UniProtKB-EC"/>
</dbReference>
<feature type="transmembrane region" description="Helical" evidence="10">
    <location>
        <begin position="153"/>
        <end position="175"/>
    </location>
</feature>
<comment type="catalytic activity">
    <reaction evidence="1">
        <text>ATP + protein L-histidine = ADP + protein N-phospho-L-histidine.</text>
        <dbReference type="EC" id="2.7.13.3"/>
    </reaction>
</comment>
<dbReference type="Gene3D" id="6.10.340.10">
    <property type="match status" value="1"/>
</dbReference>
<evidence type="ECO:0000256" key="7">
    <source>
        <dbReference type="ARBA" id="ARBA00022777"/>
    </source>
</evidence>
<evidence type="ECO:0000256" key="8">
    <source>
        <dbReference type="ARBA" id="ARBA00022989"/>
    </source>
</evidence>
<dbReference type="PANTHER" id="PTHR45436">
    <property type="entry name" value="SENSOR HISTIDINE KINASE YKOH"/>
    <property type="match status" value="1"/>
</dbReference>
<dbReference type="InterPro" id="IPR036097">
    <property type="entry name" value="HisK_dim/P_sf"/>
</dbReference>
<comment type="subcellular location">
    <subcellularLocation>
        <location evidence="2">Membrane</location>
    </subcellularLocation>
</comment>
<dbReference type="InterPro" id="IPR036890">
    <property type="entry name" value="HATPase_C_sf"/>
</dbReference>
<evidence type="ECO:0000256" key="2">
    <source>
        <dbReference type="ARBA" id="ARBA00004370"/>
    </source>
</evidence>
<gene>
    <name evidence="12" type="primary">arlS_1</name>
    <name evidence="12" type="ORF">DYBT9623_00251</name>
</gene>
<dbReference type="PROSITE" id="PS50109">
    <property type="entry name" value="HIS_KIN"/>
    <property type="match status" value="1"/>
</dbReference>
<name>A0ABM8UJV4_9BACT</name>
<dbReference type="InterPro" id="IPR050428">
    <property type="entry name" value="TCS_sensor_his_kinase"/>
</dbReference>
<dbReference type="CDD" id="cd00082">
    <property type="entry name" value="HisKA"/>
    <property type="match status" value="1"/>
</dbReference>
<keyword evidence="9 10" id="KW-0472">Membrane</keyword>
<dbReference type="InterPro" id="IPR003661">
    <property type="entry name" value="HisK_dim/P_dom"/>
</dbReference>
<reference evidence="12 13" key="1">
    <citation type="submission" date="2021-04" db="EMBL/GenBank/DDBJ databases">
        <authorList>
            <person name="Rodrigo-Torres L."/>
            <person name="Arahal R. D."/>
            <person name="Lucena T."/>
        </authorList>
    </citation>
    <scope>NUCLEOTIDE SEQUENCE [LARGE SCALE GENOMIC DNA]</scope>
    <source>
        <strain evidence="12 13">CECT 9623</strain>
    </source>
</reference>
<evidence type="ECO:0000259" key="11">
    <source>
        <dbReference type="PROSITE" id="PS50109"/>
    </source>
</evidence>
<evidence type="ECO:0000313" key="12">
    <source>
        <dbReference type="EMBL" id="CAG5067530.1"/>
    </source>
</evidence>
<keyword evidence="8 10" id="KW-1133">Transmembrane helix</keyword>
<keyword evidence="4" id="KW-0597">Phosphoprotein</keyword>
<dbReference type="CDD" id="cd00075">
    <property type="entry name" value="HATPase"/>
    <property type="match status" value="1"/>
</dbReference>
<dbReference type="PRINTS" id="PR00344">
    <property type="entry name" value="BCTRLSENSOR"/>
</dbReference>
<dbReference type="SUPFAM" id="SSF55874">
    <property type="entry name" value="ATPase domain of HSP90 chaperone/DNA topoisomerase II/histidine kinase"/>
    <property type="match status" value="1"/>
</dbReference>
<comment type="caution">
    <text evidence="12">The sequence shown here is derived from an EMBL/GenBank/DDBJ whole genome shotgun (WGS) entry which is preliminary data.</text>
</comment>
<dbReference type="Pfam" id="PF02518">
    <property type="entry name" value="HATPase_c"/>
    <property type="match status" value="1"/>
</dbReference>
<dbReference type="Pfam" id="PF00512">
    <property type="entry name" value="HisKA"/>
    <property type="match status" value="1"/>
</dbReference>
<organism evidence="12 13">
    <name type="scientific">Dyadobacter linearis</name>
    <dbReference type="NCBI Taxonomy" id="2823330"/>
    <lineage>
        <taxon>Bacteria</taxon>
        <taxon>Pseudomonadati</taxon>
        <taxon>Bacteroidota</taxon>
        <taxon>Cytophagia</taxon>
        <taxon>Cytophagales</taxon>
        <taxon>Spirosomataceae</taxon>
        <taxon>Dyadobacter</taxon>
    </lineage>
</organism>